<name>A0A2T0SB90_9ACTN</name>
<sequence>MIDTGGGLRDSRYAVGAVPGVPPRLGPHRRPSAEAMAIVGQTASVVADRPVALAEAFYRHLFVLAPGVRDMFPEDMTAQNERLCRALLWSIQSLASPDQYAAGMERRLRVLGSDHAKRFGVEPEHYPYVGHALVRAVRDVTGDWTVATSSAWIWVYDWMSAHMLGEAD</sequence>
<keyword evidence="1 5" id="KW-0349">Heme</keyword>
<dbReference type="EMBL" id="PVZG01000004">
    <property type="protein sequence ID" value="PRY30593.1"/>
    <property type="molecule type" value="Genomic_DNA"/>
</dbReference>
<dbReference type="Proteomes" id="UP000239209">
    <property type="component" value="Unassembled WGS sequence"/>
</dbReference>
<evidence type="ECO:0000256" key="2">
    <source>
        <dbReference type="ARBA" id="ARBA00022621"/>
    </source>
</evidence>
<accession>A0A2T0SB90</accession>
<evidence type="ECO:0000256" key="4">
    <source>
        <dbReference type="ARBA" id="ARBA00023004"/>
    </source>
</evidence>
<gene>
    <name evidence="7" type="ORF">CLV70_104145</name>
</gene>
<dbReference type="GO" id="GO:0020037">
    <property type="term" value="F:heme binding"/>
    <property type="evidence" value="ECO:0007669"/>
    <property type="project" value="InterPro"/>
</dbReference>
<dbReference type="RefSeq" id="WP_158277742.1">
    <property type="nucleotide sequence ID" value="NZ_PVZG01000004.1"/>
</dbReference>
<dbReference type="GO" id="GO:0005344">
    <property type="term" value="F:oxygen carrier activity"/>
    <property type="evidence" value="ECO:0007669"/>
    <property type="project" value="UniProtKB-KW"/>
</dbReference>
<dbReference type="InterPro" id="IPR009050">
    <property type="entry name" value="Globin-like_sf"/>
</dbReference>
<comment type="caution">
    <text evidence="7">The sequence shown here is derived from an EMBL/GenBank/DDBJ whole genome shotgun (WGS) entry which is preliminary data.</text>
</comment>
<dbReference type="GO" id="GO:0008941">
    <property type="term" value="F:nitric oxide dioxygenase NAD(P)H activity"/>
    <property type="evidence" value="ECO:0007669"/>
    <property type="project" value="TreeGrafter"/>
</dbReference>
<keyword evidence="4" id="KW-0408">Iron</keyword>
<evidence type="ECO:0000256" key="5">
    <source>
        <dbReference type="RuleBase" id="RU000356"/>
    </source>
</evidence>
<evidence type="ECO:0000313" key="7">
    <source>
        <dbReference type="EMBL" id="PRY30593.1"/>
    </source>
</evidence>
<evidence type="ECO:0000313" key="8">
    <source>
        <dbReference type="Proteomes" id="UP000239209"/>
    </source>
</evidence>
<dbReference type="PANTHER" id="PTHR43396:SF3">
    <property type="entry name" value="FLAVOHEMOPROTEIN"/>
    <property type="match status" value="1"/>
</dbReference>
<dbReference type="Pfam" id="PF00042">
    <property type="entry name" value="Globin"/>
    <property type="match status" value="1"/>
</dbReference>
<feature type="domain" description="Globin" evidence="6">
    <location>
        <begin position="30"/>
        <end position="168"/>
    </location>
</feature>
<dbReference type="GO" id="GO:0071500">
    <property type="term" value="P:cellular response to nitrosative stress"/>
    <property type="evidence" value="ECO:0007669"/>
    <property type="project" value="TreeGrafter"/>
</dbReference>
<comment type="similarity">
    <text evidence="5">Belongs to the globin family.</text>
</comment>
<keyword evidence="2 5" id="KW-0561">Oxygen transport</keyword>
<reference evidence="7 8" key="1">
    <citation type="submission" date="2018-03" db="EMBL/GenBank/DDBJ databases">
        <title>Genomic Encyclopedia of Archaeal and Bacterial Type Strains, Phase II (KMG-II): from individual species to whole genera.</title>
        <authorList>
            <person name="Goeker M."/>
        </authorList>
    </citation>
    <scope>NUCLEOTIDE SEQUENCE [LARGE SCALE GENOMIC DNA]</scope>
    <source>
        <strain evidence="7 8">DSM 45348</strain>
    </source>
</reference>
<evidence type="ECO:0000259" key="6">
    <source>
        <dbReference type="PROSITE" id="PS01033"/>
    </source>
</evidence>
<dbReference type="GO" id="GO:0046872">
    <property type="term" value="F:metal ion binding"/>
    <property type="evidence" value="ECO:0007669"/>
    <property type="project" value="UniProtKB-KW"/>
</dbReference>
<evidence type="ECO:0000256" key="1">
    <source>
        <dbReference type="ARBA" id="ARBA00022617"/>
    </source>
</evidence>
<keyword evidence="5" id="KW-0813">Transport</keyword>
<protein>
    <submittedName>
        <fullName evidence="7">Hemoglobin-like flavoprotein</fullName>
    </submittedName>
</protein>
<dbReference type="PROSITE" id="PS01033">
    <property type="entry name" value="GLOBIN"/>
    <property type="match status" value="1"/>
</dbReference>
<dbReference type="CDD" id="cd19753">
    <property type="entry name" value="Mb-like_oxidoreductase"/>
    <property type="match status" value="1"/>
</dbReference>
<keyword evidence="8" id="KW-1185">Reference proteome</keyword>
<organism evidence="7 8">
    <name type="scientific">Pseudosporangium ferrugineum</name>
    <dbReference type="NCBI Taxonomy" id="439699"/>
    <lineage>
        <taxon>Bacteria</taxon>
        <taxon>Bacillati</taxon>
        <taxon>Actinomycetota</taxon>
        <taxon>Actinomycetes</taxon>
        <taxon>Micromonosporales</taxon>
        <taxon>Micromonosporaceae</taxon>
        <taxon>Pseudosporangium</taxon>
    </lineage>
</organism>
<dbReference type="GO" id="GO:0019825">
    <property type="term" value="F:oxygen binding"/>
    <property type="evidence" value="ECO:0007669"/>
    <property type="project" value="InterPro"/>
</dbReference>
<dbReference type="GO" id="GO:0071949">
    <property type="term" value="F:FAD binding"/>
    <property type="evidence" value="ECO:0007669"/>
    <property type="project" value="TreeGrafter"/>
</dbReference>
<evidence type="ECO:0000256" key="3">
    <source>
        <dbReference type="ARBA" id="ARBA00022723"/>
    </source>
</evidence>
<keyword evidence="3" id="KW-0479">Metal-binding</keyword>
<dbReference type="InterPro" id="IPR012292">
    <property type="entry name" value="Globin/Proto"/>
</dbReference>
<dbReference type="InterPro" id="IPR000971">
    <property type="entry name" value="Globin"/>
</dbReference>
<dbReference type="AlphaFoldDB" id="A0A2T0SB90"/>
<dbReference type="OrthoDB" id="3213438at2"/>
<dbReference type="SUPFAM" id="SSF46458">
    <property type="entry name" value="Globin-like"/>
    <property type="match status" value="1"/>
</dbReference>
<dbReference type="Gene3D" id="1.10.490.10">
    <property type="entry name" value="Globins"/>
    <property type="match status" value="1"/>
</dbReference>
<dbReference type="PANTHER" id="PTHR43396">
    <property type="entry name" value="FLAVOHEMOPROTEIN"/>
    <property type="match status" value="1"/>
</dbReference>
<dbReference type="GO" id="GO:0046210">
    <property type="term" value="P:nitric oxide catabolic process"/>
    <property type="evidence" value="ECO:0007669"/>
    <property type="project" value="TreeGrafter"/>
</dbReference>
<proteinExistence type="inferred from homology"/>